<dbReference type="NCBIfam" id="TIGR00694">
    <property type="entry name" value="thiM"/>
    <property type="match status" value="1"/>
</dbReference>
<dbReference type="GO" id="GO:0005524">
    <property type="term" value="F:ATP binding"/>
    <property type="evidence" value="ECO:0007669"/>
    <property type="project" value="UniProtKB-UniRule"/>
</dbReference>
<dbReference type="GO" id="GO:0009228">
    <property type="term" value="P:thiamine biosynthetic process"/>
    <property type="evidence" value="ECO:0007669"/>
    <property type="project" value="UniProtKB-KW"/>
</dbReference>
<comment type="similarity">
    <text evidence="11">Belongs to the Thz kinase family.</text>
</comment>
<gene>
    <name evidence="11" type="primary">thiM</name>
    <name evidence="13" type="ORF">A5810_001444</name>
    <name evidence="12" type="ORF">D9Z05_08260</name>
</gene>
<feature type="binding site" evidence="11">
    <location>
        <position position="44"/>
    </location>
    <ligand>
        <name>substrate</name>
    </ligand>
</feature>
<reference evidence="13 14" key="1">
    <citation type="submission" date="2017-05" db="EMBL/GenBank/DDBJ databases">
        <title>The Genome Sequence of Enterococcus faecium 7H8_DIV0219.</title>
        <authorList>
            <consortium name="The Broad Institute Genomics Platform"/>
            <consortium name="The Broad Institute Genomic Center for Infectious Diseases"/>
            <person name="Earl A."/>
            <person name="Manson A."/>
            <person name="Schwartman J."/>
            <person name="Gilmore M."/>
            <person name="Abouelleil A."/>
            <person name="Cao P."/>
            <person name="Chapman S."/>
            <person name="Cusick C."/>
            <person name="Shea T."/>
            <person name="Young S."/>
            <person name="Neafsey D."/>
            <person name="Nusbaum C."/>
            <person name="Birren B."/>
        </authorList>
    </citation>
    <scope>NUCLEOTIDE SEQUENCE [LARGE SCALE GENOMIC DNA]</scope>
    <source>
        <strain evidence="13 14">7H8_DIV0219</strain>
    </source>
</reference>
<comment type="pathway">
    <text evidence="3 11">Cofactor biosynthesis; thiamine diphosphate biosynthesis; 4-methyl-5-(2-phosphoethyl)-thiazole from 5-(2-hydroxyethyl)-4-methylthiazole: step 1/1.</text>
</comment>
<comment type="catalytic activity">
    <reaction evidence="1 11">
        <text>5-(2-hydroxyethyl)-4-methylthiazole + ATP = 4-methyl-5-(2-phosphooxyethyl)-thiazole + ADP + H(+)</text>
        <dbReference type="Rhea" id="RHEA:24212"/>
        <dbReference type="ChEBI" id="CHEBI:15378"/>
        <dbReference type="ChEBI" id="CHEBI:17957"/>
        <dbReference type="ChEBI" id="CHEBI:30616"/>
        <dbReference type="ChEBI" id="CHEBI:58296"/>
        <dbReference type="ChEBI" id="CHEBI:456216"/>
        <dbReference type="EC" id="2.7.1.50"/>
    </reaction>
</comment>
<evidence type="ECO:0000256" key="1">
    <source>
        <dbReference type="ARBA" id="ARBA00001771"/>
    </source>
</evidence>
<evidence type="ECO:0000313" key="12">
    <source>
        <dbReference type="EMBL" id="AYM73251.1"/>
    </source>
</evidence>
<dbReference type="PRINTS" id="PR01099">
    <property type="entry name" value="HYETHTZKNASE"/>
</dbReference>
<dbReference type="Proteomes" id="UP000275747">
    <property type="component" value="Chromosome"/>
</dbReference>
<evidence type="ECO:0000313" key="14">
    <source>
        <dbReference type="Proteomes" id="UP000194885"/>
    </source>
</evidence>
<sequence>MNTFMQTAIQKVRLNAPLIHHITNYVTVNDCANITLAIGASPIMADDAQEVLEITTMSNALVLNIGTLNERTIVSMLLAGKKANELGIPIILDPVGAGASRFRNETVKKLLNDIHFSVIRGNISEMCFLAGLKSSTKGVDASLEDIGKENEVEELALSLASSHQCITAITGKTDIVSDGIQTIQVKNGCSEMSRITGTGCMLTSLIASFCGSCPNSLFESTTSAVIAMGIAGELSYEKSKELGTSSFRMNLIDEISKMSDQKLVQRGKYFETKH</sequence>
<keyword evidence="10 11" id="KW-0784">Thiamine biosynthesis</keyword>
<evidence type="ECO:0000256" key="8">
    <source>
        <dbReference type="ARBA" id="ARBA00022840"/>
    </source>
</evidence>
<evidence type="ECO:0000256" key="4">
    <source>
        <dbReference type="ARBA" id="ARBA00022679"/>
    </source>
</evidence>
<dbReference type="HAMAP" id="MF_00228">
    <property type="entry name" value="Thz_kinase"/>
    <property type="match status" value="1"/>
</dbReference>
<comment type="function">
    <text evidence="11">Catalyzes the phosphorylation of the hydroxyl group of 4-methyl-5-beta-hydroxyethylthiazole (THZ).</text>
</comment>
<dbReference type="SUPFAM" id="SSF53613">
    <property type="entry name" value="Ribokinase-like"/>
    <property type="match status" value="1"/>
</dbReference>
<comment type="cofactor">
    <cofactor evidence="2 11">
        <name>Mg(2+)</name>
        <dbReference type="ChEBI" id="CHEBI:18420"/>
    </cofactor>
</comment>
<feature type="binding site" evidence="11">
    <location>
        <position position="197"/>
    </location>
    <ligand>
        <name>substrate</name>
    </ligand>
</feature>
<evidence type="ECO:0000256" key="5">
    <source>
        <dbReference type="ARBA" id="ARBA00022723"/>
    </source>
</evidence>
<dbReference type="AlphaFoldDB" id="A0A242BI63"/>
<keyword evidence="9 11" id="KW-0460">Magnesium</keyword>
<dbReference type="UniPathway" id="UPA00060">
    <property type="reaction ID" value="UER00139"/>
</dbReference>
<feature type="binding site" evidence="11">
    <location>
        <position position="120"/>
    </location>
    <ligand>
        <name>ATP</name>
        <dbReference type="ChEBI" id="CHEBI:30616"/>
    </ligand>
</feature>
<keyword evidence="8 11" id="KW-0067">ATP-binding</keyword>
<evidence type="ECO:0000256" key="11">
    <source>
        <dbReference type="HAMAP-Rule" id="MF_00228"/>
    </source>
</evidence>
<dbReference type="EMBL" id="CP033041">
    <property type="protein sequence ID" value="AYM73251.1"/>
    <property type="molecule type" value="Genomic_DNA"/>
</dbReference>
<dbReference type="GO" id="GO:0000287">
    <property type="term" value="F:magnesium ion binding"/>
    <property type="evidence" value="ECO:0007669"/>
    <property type="project" value="UniProtKB-UniRule"/>
</dbReference>
<keyword evidence="5 11" id="KW-0479">Metal-binding</keyword>
<evidence type="ECO:0000256" key="9">
    <source>
        <dbReference type="ARBA" id="ARBA00022842"/>
    </source>
</evidence>
<dbReference type="PIRSF" id="PIRSF000513">
    <property type="entry name" value="Thz_kinase"/>
    <property type="match status" value="1"/>
</dbReference>
<protein>
    <recommendedName>
        <fullName evidence="11">Hydroxyethylthiazole kinase</fullName>
        <ecNumber evidence="11">2.7.1.50</ecNumber>
    </recommendedName>
    <alternativeName>
        <fullName evidence="11">4-methyl-5-beta-hydroxyethylthiazole kinase</fullName>
        <shortName evidence="11">TH kinase</shortName>
        <shortName evidence="11">Thz kinase</shortName>
    </alternativeName>
</protein>
<dbReference type="CDD" id="cd01170">
    <property type="entry name" value="THZ_kinase"/>
    <property type="match status" value="1"/>
</dbReference>
<dbReference type="EMBL" id="NGKW01000002">
    <property type="protein sequence ID" value="OTN95195.1"/>
    <property type="molecule type" value="Genomic_DNA"/>
</dbReference>
<dbReference type="NCBIfam" id="NF006830">
    <property type="entry name" value="PRK09355.1"/>
    <property type="match status" value="1"/>
</dbReference>
<dbReference type="InterPro" id="IPR029056">
    <property type="entry name" value="Ribokinase-like"/>
</dbReference>
<accession>A0A242BI63</accession>
<organism evidence="13 14">
    <name type="scientific">Enterococcus faecium</name>
    <name type="common">Streptococcus faecium</name>
    <dbReference type="NCBI Taxonomy" id="1352"/>
    <lineage>
        <taxon>Bacteria</taxon>
        <taxon>Bacillati</taxon>
        <taxon>Bacillota</taxon>
        <taxon>Bacilli</taxon>
        <taxon>Lactobacillales</taxon>
        <taxon>Enterococcaceae</taxon>
        <taxon>Enterococcus</taxon>
    </lineage>
</organism>
<evidence type="ECO:0000313" key="15">
    <source>
        <dbReference type="Proteomes" id="UP000275747"/>
    </source>
</evidence>
<dbReference type="Gene3D" id="3.40.1190.20">
    <property type="match status" value="1"/>
</dbReference>
<evidence type="ECO:0000256" key="6">
    <source>
        <dbReference type="ARBA" id="ARBA00022741"/>
    </source>
</evidence>
<dbReference type="EC" id="2.7.1.50" evidence="11"/>
<evidence type="ECO:0000256" key="7">
    <source>
        <dbReference type="ARBA" id="ARBA00022777"/>
    </source>
</evidence>
<keyword evidence="6 11" id="KW-0547">Nucleotide-binding</keyword>
<keyword evidence="4 11" id="KW-0808">Transferase</keyword>
<evidence type="ECO:0000256" key="3">
    <source>
        <dbReference type="ARBA" id="ARBA00004868"/>
    </source>
</evidence>
<evidence type="ECO:0000256" key="2">
    <source>
        <dbReference type="ARBA" id="ARBA00001946"/>
    </source>
</evidence>
<dbReference type="InterPro" id="IPR000417">
    <property type="entry name" value="Hyethyz_kinase"/>
</dbReference>
<name>A0A242BI63_ENTFC</name>
<dbReference type="Proteomes" id="UP000194885">
    <property type="component" value="Unassembled WGS sequence"/>
</dbReference>
<reference evidence="12 15" key="2">
    <citation type="submission" date="2018-10" db="EMBL/GenBank/DDBJ databases">
        <title>Escaping from acidified nitrite in gastric host defense: Transcriptomic basis for resistance to free nitrous acid in Enterococcus faecalis.</title>
        <authorList>
            <person name="Yu Z."/>
            <person name="Shi D."/>
            <person name="Liu W."/>
            <person name="Meng F."/>
        </authorList>
    </citation>
    <scope>NUCLEOTIDE SEQUENCE [LARGE SCALE GENOMIC DNA]</scope>
    <source>
        <strain evidence="12 15">JE1</strain>
    </source>
</reference>
<dbReference type="RefSeq" id="WP_025478236.1">
    <property type="nucleotide sequence ID" value="NZ_CABGQB010000004.1"/>
</dbReference>
<feature type="binding site" evidence="11">
    <location>
        <position position="170"/>
    </location>
    <ligand>
        <name>ATP</name>
        <dbReference type="ChEBI" id="CHEBI:30616"/>
    </ligand>
</feature>
<dbReference type="GO" id="GO:0009229">
    <property type="term" value="P:thiamine diphosphate biosynthetic process"/>
    <property type="evidence" value="ECO:0007669"/>
    <property type="project" value="UniProtKB-UniRule"/>
</dbReference>
<evidence type="ECO:0000256" key="10">
    <source>
        <dbReference type="ARBA" id="ARBA00022977"/>
    </source>
</evidence>
<evidence type="ECO:0000313" key="13">
    <source>
        <dbReference type="EMBL" id="OTN95195.1"/>
    </source>
</evidence>
<dbReference type="GO" id="GO:0004417">
    <property type="term" value="F:hydroxyethylthiazole kinase activity"/>
    <property type="evidence" value="ECO:0007669"/>
    <property type="project" value="UniProtKB-UniRule"/>
</dbReference>
<keyword evidence="7 11" id="KW-0418">Kinase</keyword>
<dbReference type="Pfam" id="PF02110">
    <property type="entry name" value="HK"/>
    <property type="match status" value="1"/>
</dbReference>
<proteinExistence type="inferred from homology"/>